<feature type="region of interest" description="Disordered" evidence="1">
    <location>
        <begin position="145"/>
        <end position="208"/>
    </location>
</feature>
<dbReference type="Proteomes" id="UP001151760">
    <property type="component" value="Unassembled WGS sequence"/>
</dbReference>
<proteinExistence type="predicted"/>
<name>A0ABQ5G463_9ASTR</name>
<dbReference type="EMBL" id="BQNB010018076">
    <property type="protein sequence ID" value="GJT70430.1"/>
    <property type="molecule type" value="Genomic_DNA"/>
</dbReference>
<accession>A0ABQ5G463</accession>
<reference evidence="2" key="2">
    <citation type="submission" date="2022-01" db="EMBL/GenBank/DDBJ databases">
        <authorList>
            <person name="Yamashiro T."/>
            <person name="Shiraishi A."/>
            <person name="Satake H."/>
            <person name="Nakayama K."/>
        </authorList>
    </citation>
    <scope>NUCLEOTIDE SEQUENCE</scope>
</reference>
<reference evidence="2" key="1">
    <citation type="journal article" date="2022" name="Int. J. Mol. Sci.">
        <title>Draft Genome of Tanacetum Coccineum: Genomic Comparison of Closely Related Tanacetum-Family Plants.</title>
        <authorList>
            <person name="Yamashiro T."/>
            <person name="Shiraishi A."/>
            <person name="Nakayama K."/>
            <person name="Satake H."/>
        </authorList>
    </citation>
    <scope>NUCLEOTIDE SEQUENCE</scope>
</reference>
<gene>
    <name evidence="2" type="ORF">Tco_1029716</name>
</gene>
<feature type="compositionally biased region" description="Basic and acidic residues" evidence="1">
    <location>
        <begin position="157"/>
        <end position="184"/>
    </location>
</feature>
<evidence type="ECO:0008006" key="4">
    <source>
        <dbReference type="Google" id="ProtNLM"/>
    </source>
</evidence>
<evidence type="ECO:0000313" key="3">
    <source>
        <dbReference type="Proteomes" id="UP001151760"/>
    </source>
</evidence>
<sequence>MIRRCVHGKEALDILEACHQWTTEGHHGQISPPKVGENRASWSDKTPIGCTPYKLVYGKACHLPIELEHKAYWARQHANFDITTASCGQDHYHCQVFPYGTVELSQNSGPNFKVNGIRPQALLWRMSRIFEASHARGICPSITRASQSSASFGNPERISRKDEKRSQNDKTGHGMEKRGKDKVKSKPKSTKVNPDKSKVKPKVTSEEK</sequence>
<protein>
    <recommendedName>
        <fullName evidence="4">Reverse transcriptase domain-containing protein</fullName>
    </recommendedName>
</protein>
<keyword evidence="3" id="KW-1185">Reference proteome</keyword>
<evidence type="ECO:0000313" key="2">
    <source>
        <dbReference type="EMBL" id="GJT70430.1"/>
    </source>
</evidence>
<organism evidence="2 3">
    <name type="scientific">Tanacetum coccineum</name>
    <dbReference type="NCBI Taxonomy" id="301880"/>
    <lineage>
        <taxon>Eukaryota</taxon>
        <taxon>Viridiplantae</taxon>
        <taxon>Streptophyta</taxon>
        <taxon>Embryophyta</taxon>
        <taxon>Tracheophyta</taxon>
        <taxon>Spermatophyta</taxon>
        <taxon>Magnoliopsida</taxon>
        <taxon>eudicotyledons</taxon>
        <taxon>Gunneridae</taxon>
        <taxon>Pentapetalae</taxon>
        <taxon>asterids</taxon>
        <taxon>campanulids</taxon>
        <taxon>Asterales</taxon>
        <taxon>Asteraceae</taxon>
        <taxon>Asteroideae</taxon>
        <taxon>Anthemideae</taxon>
        <taxon>Anthemidinae</taxon>
        <taxon>Tanacetum</taxon>
    </lineage>
</organism>
<feature type="compositionally biased region" description="Basic and acidic residues" evidence="1">
    <location>
        <begin position="193"/>
        <end position="208"/>
    </location>
</feature>
<evidence type="ECO:0000256" key="1">
    <source>
        <dbReference type="SAM" id="MobiDB-lite"/>
    </source>
</evidence>
<comment type="caution">
    <text evidence="2">The sequence shown here is derived from an EMBL/GenBank/DDBJ whole genome shotgun (WGS) entry which is preliminary data.</text>
</comment>